<accession>A0A1Y1IBT0</accession>
<proteinExistence type="predicted"/>
<dbReference type="EMBL" id="DF237189">
    <property type="protein sequence ID" value="GAQ85548.1"/>
    <property type="molecule type" value="Genomic_DNA"/>
</dbReference>
<dbReference type="Proteomes" id="UP000054558">
    <property type="component" value="Unassembled WGS sequence"/>
</dbReference>
<sequence length="310" mass="34558">MVEKQTRNAVESEEGRGFAVPLSLKSVDDYAEYFSQVNQDGDGQSLRKTKEDARRNLTDSLLEQHKGIYAFLNCFISRLEAQFEGETILIRSATVRRLAADLVTAGNDLESSVQLRQALQDLRRFVMTPRSKLVDQEEVAEADKEGKRVKKDDCAAQEPATWFLPFFQLADEYLKCAVTSAEMNTRLPLEDHLRGPQSCATAMLAATASSELRELLQIDGGGRVRSTGTATMIEQVEVKSRPSSISKARKQLEVNLRVTELAFKRAFPAKKQGQIELVGYIYVVGTEAAQRFMGSQILKGGNLTTCVRIR</sequence>
<reference evidence="1 2" key="1">
    <citation type="journal article" date="2014" name="Nat. Commun.">
        <title>Klebsormidium flaccidum genome reveals primary factors for plant terrestrial adaptation.</title>
        <authorList>
            <person name="Hori K."/>
            <person name="Maruyama F."/>
            <person name="Fujisawa T."/>
            <person name="Togashi T."/>
            <person name="Yamamoto N."/>
            <person name="Seo M."/>
            <person name="Sato S."/>
            <person name="Yamada T."/>
            <person name="Mori H."/>
            <person name="Tajima N."/>
            <person name="Moriyama T."/>
            <person name="Ikeuchi M."/>
            <person name="Watanabe M."/>
            <person name="Wada H."/>
            <person name="Kobayashi K."/>
            <person name="Saito M."/>
            <person name="Masuda T."/>
            <person name="Sasaki-Sekimoto Y."/>
            <person name="Mashiguchi K."/>
            <person name="Awai K."/>
            <person name="Shimojima M."/>
            <person name="Masuda S."/>
            <person name="Iwai M."/>
            <person name="Nobusawa T."/>
            <person name="Narise T."/>
            <person name="Kondo S."/>
            <person name="Saito H."/>
            <person name="Sato R."/>
            <person name="Murakawa M."/>
            <person name="Ihara Y."/>
            <person name="Oshima-Yamada Y."/>
            <person name="Ohtaka K."/>
            <person name="Satoh M."/>
            <person name="Sonobe K."/>
            <person name="Ishii M."/>
            <person name="Ohtani R."/>
            <person name="Kanamori-Sato M."/>
            <person name="Honoki R."/>
            <person name="Miyazaki D."/>
            <person name="Mochizuki H."/>
            <person name="Umetsu J."/>
            <person name="Higashi K."/>
            <person name="Shibata D."/>
            <person name="Kamiya Y."/>
            <person name="Sato N."/>
            <person name="Nakamura Y."/>
            <person name="Tabata S."/>
            <person name="Ida S."/>
            <person name="Kurokawa K."/>
            <person name="Ohta H."/>
        </authorList>
    </citation>
    <scope>NUCLEOTIDE SEQUENCE [LARGE SCALE GENOMIC DNA]</scope>
    <source>
        <strain evidence="1 2">NIES-2285</strain>
    </source>
</reference>
<name>A0A1Y1IBT0_KLENI</name>
<gene>
    <name evidence="1" type="ORF">KFL_002400240</name>
</gene>
<dbReference type="AlphaFoldDB" id="A0A1Y1IBT0"/>
<protein>
    <submittedName>
        <fullName evidence="1">Uncharacterized protein</fullName>
    </submittedName>
</protein>
<organism evidence="1 2">
    <name type="scientific">Klebsormidium nitens</name>
    <name type="common">Green alga</name>
    <name type="synonym">Ulothrix nitens</name>
    <dbReference type="NCBI Taxonomy" id="105231"/>
    <lineage>
        <taxon>Eukaryota</taxon>
        <taxon>Viridiplantae</taxon>
        <taxon>Streptophyta</taxon>
        <taxon>Klebsormidiophyceae</taxon>
        <taxon>Klebsormidiales</taxon>
        <taxon>Klebsormidiaceae</taxon>
        <taxon>Klebsormidium</taxon>
    </lineage>
</organism>
<evidence type="ECO:0000313" key="2">
    <source>
        <dbReference type="Proteomes" id="UP000054558"/>
    </source>
</evidence>
<keyword evidence="2" id="KW-1185">Reference proteome</keyword>
<evidence type="ECO:0000313" key="1">
    <source>
        <dbReference type="EMBL" id="GAQ85548.1"/>
    </source>
</evidence>